<feature type="transmembrane region" description="Helical" evidence="1">
    <location>
        <begin position="54"/>
        <end position="75"/>
    </location>
</feature>
<dbReference type="Proteomes" id="UP000001396">
    <property type="component" value="Unassembled WGS sequence"/>
</dbReference>
<feature type="transmembrane region" description="Helical" evidence="1">
    <location>
        <begin position="87"/>
        <end position="110"/>
    </location>
</feature>
<dbReference type="EMBL" id="ADBJ01000032">
    <property type="protein sequence ID" value="EFA79696.1"/>
    <property type="molecule type" value="Genomic_DNA"/>
</dbReference>
<organism evidence="2 3">
    <name type="scientific">Heterostelium pallidum (strain ATCC 26659 / Pp 5 / PN500)</name>
    <name type="common">Cellular slime mold</name>
    <name type="synonym">Polysphondylium pallidum</name>
    <dbReference type="NCBI Taxonomy" id="670386"/>
    <lineage>
        <taxon>Eukaryota</taxon>
        <taxon>Amoebozoa</taxon>
        <taxon>Evosea</taxon>
        <taxon>Eumycetozoa</taxon>
        <taxon>Dictyostelia</taxon>
        <taxon>Acytosteliales</taxon>
        <taxon>Acytosteliaceae</taxon>
        <taxon>Heterostelium</taxon>
    </lineage>
</organism>
<comment type="caution">
    <text evidence="2">The sequence shown here is derived from an EMBL/GenBank/DDBJ whole genome shotgun (WGS) entry which is preliminary data.</text>
</comment>
<dbReference type="InParanoid" id="D3BFT6"/>
<name>D3BFT6_HETP5</name>
<dbReference type="AlphaFoldDB" id="D3BFT6"/>
<feature type="transmembrane region" description="Helical" evidence="1">
    <location>
        <begin position="28"/>
        <end position="48"/>
    </location>
</feature>
<reference evidence="2 3" key="1">
    <citation type="journal article" date="2011" name="Genome Res.">
        <title>Phylogeny-wide analysis of social amoeba genomes highlights ancient origins for complex intercellular communication.</title>
        <authorList>
            <person name="Heidel A.J."/>
            <person name="Lawal H.M."/>
            <person name="Felder M."/>
            <person name="Schilde C."/>
            <person name="Helps N.R."/>
            <person name="Tunggal B."/>
            <person name="Rivero F."/>
            <person name="John U."/>
            <person name="Schleicher M."/>
            <person name="Eichinger L."/>
            <person name="Platzer M."/>
            <person name="Noegel A.A."/>
            <person name="Schaap P."/>
            <person name="Gloeckner G."/>
        </authorList>
    </citation>
    <scope>NUCLEOTIDE SEQUENCE [LARGE SCALE GENOMIC DNA]</scope>
    <source>
        <strain evidence="3">ATCC 26659 / Pp 5 / PN500</strain>
    </source>
</reference>
<keyword evidence="3" id="KW-1185">Reference proteome</keyword>
<evidence type="ECO:0000313" key="2">
    <source>
        <dbReference type="EMBL" id="EFA79696.1"/>
    </source>
</evidence>
<keyword evidence="1" id="KW-0472">Membrane</keyword>
<evidence type="ECO:0000313" key="3">
    <source>
        <dbReference type="Proteomes" id="UP000001396"/>
    </source>
</evidence>
<sequence>MKEEILLSNSTFHSTTINYYGYQPSIPLAAIALASYVIFSLIILFQIIYFKRYFFFELVLAGFSSIFQTIATCQLGKNPTLHSATKLLQFGFILQLVIFILSFFYSWVIFHPCRYNPTSIDKEHTKGEDIEMNNNKE</sequence>
<protein>
    <submittedName>
        <fullName evidence="2">Uncharacterized protein</fullName>
    </submittedName>
</protein>
<proteinExistence type="predicted"/>
<keyword evidence="1" id="KW-0812">Transmembrane</keyword>
<dbReference type="GeneID" id="31362868"/>
<keyword evidence="1" id="KW-1133">Transmembrane helix</keyword>
<evidence type="ECO:0000256" key="1">
    <source>
        <dbReference type="SAM" id="Phobius"/>
    </source>
</evidence>
<accession>D3BFT6</accession>
<gene>
    <name evidence="2" type="ORF">PPL_07387</name>
</gene>
<dbReference type="RefSeq" id="XP_020431817.1">
    <property type="nucleotide sequence ID" value="XM_020578222.1"/>
</dbReference>